<reference evidence="2 3" key="1">
    <citation type="submission" date="2024-09" db="EMBL/GenBank/DDBJ databases">
        <authorList>
            <person name="Sun Q."/>
            <person name="Mori K."/>
        </authorList>
    </citation>
    <scope>NUCLEOTIDE SEQUENCE [LARGE SCALE GENOMIC DNA]</scope>
    <source>
        <strain evidence="2 3">ATCC 51272</strain>
    </source>
</reference>
<organism evidence="2 3">
    <name type="scientific">Hallella seregens ATCC 51272</name>
    <dbReference type="NCBI Taxonomy" id="1336250"/>
    <lineage>
        <taxon>Bacteria</taxon>
        <taxon>Pseudomonadati</taxon>
        <taxon>Bacteroidota</taxon>
        <taxon>Bacteroidia</taxon>
        <taxon>Bacteroidales</taxon>
        <taxon>Prevotellaceae</taxon>
        <taxon>Hallella</taxon>
    </lineage>
</organism>
<keyword evidence="1" id="KW-0812">Transmembrane</keyword>
<dbReference type="RefSeq" id="WP_027952155.1">
    <property type="nucleotide sequence ID" value="NZ_JADU01000012.1"/>
</dbReference>
<keyword evidence="3" id="KW-1185">Reference proteome</keyword>
<name>A0ABV5ZP92_9BACT</name>
<evidence type="ECO:0000256" key="1">
    <source>
        <dbReference type="SAM" id="Phobius"/>
    </source>
</evidence>
<comment type="caution">
    <text evidence="2">The sequence shown here is derived from an EMBL/GenBank/DDBJ whole genome shotgun (WGS) entry which is preliminary data.</text>
</comment>
<gene>
    <name evidence="2" type="ORF">ACFFK8_09795</name>
</gene>
<keyword evidence="1" id="KW-0472">Membrane</keyword>
<dbReference type="Proteomes" id="UP001589688">
    <property type="component" value="Unassembled WGS sequence"/>
</dbReference>
<sequence>MSNKKKNDAHIPVREVNAAEKKVVREKRDEKQKNQGDSVVKWIFGILVALAIIYMIWSMYLVG</sequence>
<accession>A0ABV5ZP92</accession>
<feature type="transmembrane region" description="Helical" evidence="1">
    <location>
        <begin position="39"/>
        <end position="60"/>
    </location>
</feature>
<evidence type="ECO:0000313" key="3">
    <source>
        <dbReference type="Proteomes" id="UP001589688"/>
    </source>
</evidence>
<evidence type="ECO:0000313" key="2">
    <source>
        <dbReference type="EMBL" id="MFB9898071.1"/>
    </source>
</evidence>
<dbReference type="EMBL" id="JBHLZF010000002">
    <property type="protein sequence ID" value="MFB9898071.1"/>
    <property type="molecule type" value="Genomic_DNA"/>
</dbReference>
<proteinExistence type="predicted"/>
<keyword evidence="1" id="KW-1133">Transmembrane helix</keyword>
<protein>
    <submittedName>
        <fullName evidence="2">Uncharacterized protein</fullName>
    </submittedName>
</protein>